<name>A0A1C6RRW7_9ACTN</name>
<dbReference type="InterPro" id="IPR029065">
    <property type="entry name" value="Enolase_C-like"/>
</dbReference>
<protein>
    <recommendedName>
        <fullName evidence="7">Dipeptide epimerase</fullName>
        <ecNumber evidence="7">5.1.1.-</ecNumber>
    </recommendedName>
</protein>
<dbReference type="SFLD" id="SFLDS00001">
    <property type="entry name" value="Enolase"/>
    <property type="match status" value="1"/>
</dbReference>
<evidence type="ECO:0000259" key="8">
    <source>
        <dbReference type="SMART" id="SM00922"/>
    </source>
</evidence>
<feature type="binding site" evidence="6">
    <location>
        <position position="174"/>
    </location>
    <ligand>
        <name>Mg(2+)</name>
        <dbReference type="ChEBI" id="CHEBI:18420"/>
    </ligand>
</feature>
<sequence length="326" mass="35917">MELSHAFLDIPFSLPYHFARASLLATRLVRVELRDGDVRGRGEATLFESPFPDPKAATAEQVEQARVAIGQGAGREDLLTLLPAGAARNAVDAALWDLEAKRSGRRVWQTIGLPEPTPVEDMLTVSLAGETQFVQELKDSQGRRALKLKLGSEEDVERLELTRAHRPDAELVVDVNCGWTPERLVAMLPVLARHDVRMVEQPVRPEHEEALRGLPRPVPLIADESFYAEEDLPRIAELYDGVNIKLDKCGGLTAALRIVAQARQRDLRIMVGCFAATSLASAAAFQVAHHAEFRDIAGHLILTEDVQPSMPCVDGWLSPPTPELWG</sequence>
<dbReference type="InterPro" id="IPR036849">
    <property type="entry name" value="Enolase-like_C_sf"/>
</dbReference>
<dbReference type="SUPFAM" id="SSF54826">
    <property type="entry name" value="Enolase N-terminal domain-like"/>
    <property type="match status" value="1"/>
</dbReference>
<gene>
    <name evidence="9" type="ORF">GA0074694_2872</name>
</gene>
<feature type="binding site" evidence="6">
    <location>
        <position position="200"/>
    </location>
    <ligand>
        <name>Mg(2+)</name>
        <dbReference type="ChEBI" id="CHEBI:18420"/>
    </ligand>
</feature>
<dbReference type="PANTHER" id="PTHR48080">
    <property type="entry name" value="D-GALACTONATE DEHYDRATASE-RELATED"/>
    <property type="match status" value="1"/>
</dbReference>
<dbReference type="AlphaFoldDB" id="A0A1C6RRW7"/>
<dbReference type="Pfam" id="PF13378">
    <property type="entry name" value="MR_MLE_C"/>
    <property type="match status" value="1"/>
</dbReference>
<feature type="active site" description="Proton acceptor; specific for (S)-substrate epimerization" evidence="5">
    <location>
        <position position="245"/>
    </location>
</feature>
<dbReference type="InterPro" id="IPR013342">
    <property type="entry name" value="Mandelate_racemase_C"/>
</dbReference>
<evidence type="ECO:0000256" key="3">
    <source>
        <dbReference type="ARBA" id="ARBA00022842"/>
    </source>
</evidence>
<dbReference type="InterPro" id="IPR013341">
    <property type="entry name" value="Mandelate_racemase_N_dom"/>
</dbReference>
<evidence type="ECO:0000256" key="6">
    <source>
        <dbReference type="PIRSR" id="PIRSR634603-3"/>
    </source>
</evidence>
<proteinExistence type="inferred from homology"/>
<evidence type="ECO:0000313" key="9">
    <source>
        <dbReference type="EMBL" id="SCL19945.1"/>
    </source>
</evidence>
<dbReference type="Gene3D" id="3.30.390.10">
    <property type="entry name" value="Enolase-like, N-terminal domain"/>
    <property type="match status" value="1"/>
</dbReference>
<dbReference type="InterPro" id="IPR034593">
    <property type="entry name" value="DgoD-like"/>
</dbReference>
<dbReference type="GO" id="GO:0046872">
    <property type="term" value="F:metal ion binding"/>
    <property type="evidence" value="ECO:0007669"/>
    <property type="project" value="UniProtKB-KW"/>
</dbReference>
<dbReference type="SUPFAM" id="SSF51604">
    <property type="entry name" value="Enolase C-terminal domain-like"/>
    <property type="match status" value="1"/>
</dbReference>
<evidence type="ECO:0000256" key="7">
    <source>
        <dbReference type="RuleBase" id="RU366006"/>
    </source>
</evidence>
<dbReference type="InterPro" id="IPR029017">
    <property type="entry name" value="Enolase-like_N"/>
</dbReference>
<organism evidence="9 10">
    <name type="scientific">Micromonospora inyonensis</name>
    <dbReference type="NCBI Taxonomy" id="47866"/>
    <lineage>
        <taxon>Bacteria</taxon>
        <taxon>Bacillati</taxon>
        <taxon>Actinomycetota</taxon>
        <taxon>Actinomycetes</taxon>
        <taxon>Micromonosporales</taxon>
        <taxon>Micromonosporaceae</taxon>
        <taxon>Micromonospora</taxon>
    </lineage>
</organism>
<keyword evidence="2 6" id="KW-0479">Metal-binding</keyword>
<dbReference type="Gene3D" id="3.20.20.120">
    <property type="entry name" value="Enolase-like C-terminal domain"/>
    <property type="match status" value="1"/>
</dbReference>
<feature type="active site" description="Proton acceptor; specific for (R)-substrate epimerization" evidence="5">
    <location>
        <position position="149"/>
    </location>
</feature>
<reference evidence="10" key="1">
    <citation type="submission" date="2016-06" db="EMBL/GenBank/DDBJ databases">
        <authorList>
            <person name="Varghese N."/>
        </authorList>
    </citation>
    <scope>NUCLEOTIDE SEQUENCE [LARGE SCALE GENOMIC DNA]</scope>
    <source>
        <strain evidence="10">DSM 46123</strain>
    </source>
</reference>
<dbReference type="SMART" id="SM00922">
    <property type="entry name" value="MR_MLE"/>
    <property type="match status" value="1"/>
</dbReference>
<dbReference type="Pfam" id="PF02746">
    <property type="entry name" value="MR_MLE_N"/>
    <property type="match status" value="1"/>
</dbReference>
<dbReference type="SFLD" id="SFLDG00180">
    <property type="entry name" value="muconate_cycloisomerase"/>
    <property type="match status" value="1"/>
</dbReference>
<dbReference type="STRING" id="47866.GA0074694_2872"/>
<accession>A0A1C6RRW7</accession>
<keyword evidence="3 6" id="KW-0460">Magnesium</keyword>
<dbReference type="Proteomes" id="UP000198906">
    <property type="component" value="Unassembled WGS sequence"/>
</dbReference>
<evidence type="ECO:0000256" key="2">
    <source>
        <dbReference type="ARBA" id="ARBA00022723"/>
    </source>
</evidence>
<feature type="binding site" evidence="6">
    <location>
        <position position="223"/>
    </location>
    <ligand>
        <name>Mg(2+)</name>
        <dbReference type="ChEBI" id="CHEBI:18420"/>
    </ligand>
</feature>
<comment type="similarity">
    <text evidence="1 7">Belongs to the mandelate racemase/muconate lactonizing enzyme family.</text>
</comment>
<evidence type="ECO:0000256" key="1">
    <source>
        <dbReference type="ARBA" id="ARBA00008031"/>
    </source>
</evidence>
<keyword evidence="4 7" id="KW-0413">Isomerase</keyword>
<dbReference type="PROSITE" id="PS00909">
    <property type="entry name" value="MR_MLE_2"/>
    <property type="match status" value="1"/>
</dbReference>
<evidence type="ECO:0000256" key="5">
    <source>
        <dbReference type="PIRSR" id="PIRSR634603-1"/>
    </source>
</evidence>
<dbReference type="RefSeq" id="WP_091458092.1">
    <property type="nucleotide sequence ID" value="NZ_FMHU01000001.1"/>
</dbReference>
<dbReference type="InterPro" id="IPR018110">
    <property type="entry name" value="Mandel_Rmase/mucon_lact_enz_CS"/>
</dbReference>
<dbReference type="GO" id="GO:0016855">
    <property type="term" value="F:racemase and epimerase activity, acting on amino acids and derivatives"/>
    <property type="evidence" value="ECO:0007669"/>
    <property type="project" value="UniProtKB-UniRule"/>
</dbReference>
<dbReference type="GO" id="GO:0009063">
    <property type="term" value="P:amino acid catabolic process"/>
    <property type="evidence" value="ECO:0007669"/>
    <property type="project" value="InterPro"/>
</dbReference>
<dbReference type="PANTHER" id="PTHR48080:SF3">
    <property type="entry name" value="ENOLASE SUPERFAMILY MEMBER DDB_G0284701"/>
    <property type="match status" value="1"/>
</dbReference>
<keyword evidence="10" id="KW-1185">Reference proteome</keyword>
<dbReference type="EMBL" id="FMHU01000001">
    <property type="protein sequence ID" value="SCL19945.1"/>
    <property type="molecule type" value="Genomic_DNA"/>
</dbReference>
<evidence type="ECO:0000256" key="4">
    <source>
        <dbReference type="ARBA" id="ARBA00023235"/>
    </source>
</evidence>
<evidence type="ECO:0000313" key="10">
    <source>
        <dbReference type="Proteomes" id="UP000198906"/>
    </source>
</evidence>
<dbReference type="CDD" id="cd03319">
    <property type="entry name" value="L-Ala-DL-Glu_epimerase"/>
    <property type="match status" value="1"/>
</dbReference>
<dbReference type="InterPro" id="IPR034603">
    <property type="entry name" value="Dipeptide_epimerase"/>
</dbReference>
<dbReference type="EC" id="5.1.1.-" evidence="7"/>
<comment type="cofactor">
    <cofactor evidence="6 7">
        <name>Mg(2+)</name>
        <dbReference type="ChEBI" id="CHEBI:18420"/>
    </cofactor>
    <text evidence="6 7">Binds 1 Mg(2+) ion per subunit.</text>
</comment>
<feature type="domain" description="Mandelate racemase/muconate lactonizing enzyme C-terminal" evidence="8">
    <location>
        <begin position="130"/>
        <end position="221"/>
    </location>
</feature>